<evidence type="ECO:0000256" key="1">
    <source>
        <dbReference type="SAM" id="MobiDB-lite"/>
    </source>
</evidence>
<evidence type="ECO:0000313" key="3">
    <source>
        <dbReference type="Proteomes" id="UP000887159"/>
    </source>
</evidence>
<reference evidence="2" key="1">
    <citation type="submission" date="2020-08" db="EMBL/GenBank/DDBJ databases">
        <title>Multicomponent nature underlies the extraordinary mechanical properties of spider dragline silk.</title>
        <authorList>
            <person name="Kono N."/>
            <person name="Nakamura H."/>
            <person name="Mori M."/>
            <person name="Yoshida Y."/>
            <person name="Ohtoshi R."/>
            <person name="Malay A.D."/>
            <person name="Moran D.A.P."/>
            <person name="Tomita M."/>
            <person name="Numata K."/>
            <person name="Arakawa K."/>
        </authorList>
    </citation>
    <scope>NUCLEOTIDE SEQUENCE</scope>
</reference>
<accession>A0A8X6VK44</accession>
<dbReference type="Proteomes" id="UP000887159">
    <property type="component" value="Unassembled WGS sequence"/>
</dbReference>
<name>A0A8X6VK44_TRICX</name>
<dbReference type="EMBL" id="BMAU01021296">
    <property type="protein sequence ID" value="GFY10194.1"/>
    <property type="molecule type" value="Genomic_DNA"/>
</dbReference>
<gene>
    <name evidence="2" type="ORF">TNCV_2628731</name>
</gene>
<feature type="region of interest" description="Disordered" evidence="1">
    <location>
        <begin position="43"/>
        <end position="77"/>
    </location>
</feature>
<dbReference type="AlphaFoldDB" id="A0A8X6VK44"/>
<organism evidence="2 3">
    <name type="scientific">Trichonephila clavipes</name>
    <name type="common">Golden silk orbweaver</name>
    <name type="synonym">Nephila clavipes</name>
    <dbReference type="NCBI Taxonomy" id="2585209"/>
    <lineage>
        <taxon>Eukaryota</taxon>
        <taxon>Metazoa</taxon>
        <taxon>Ecdysozoa</taxon>
        <taxon>Arthropoda</taxon>
        <taxon>Chelicerata</taxon>
        <taxon>Arachnida</taxon>
        <taxon>Araneae</taxon>
        <taxon>Araneomorphae</taxon>
        <taxon>Entelegynae</taxon>
        <taxon>Araneoidea</taxon>
        <taxon>Nephilidae</taxon>
        <taxon>Trichonephila</taxon>
    </lineage>
</organism>
<proteinExistence type="predicted"/>
<keyword evidence="3" id="KW-1185">Reference proteome</keyword>
<sequence>MELCFSRLLAKARKTELQSNKTTALSGEESRAERLNESPQLYRHSGSYVGTSKGMRQLCPGPGPRPQRGLISFLTEP</sequence>
<feature type="region of interest" description="Disordered" evidence="1">
    <location>
        <begin position="16"/>
        <end position="35"/>
    </location>
</feature>
<protein>
    <submittedName>
        <fullName evidence="2">Uncharacterized protein</fullName>
    </submittedName>
</protein>
<evidence type="ECO:0000313" key="2">
    <source>
        <dbReference type="EMBL" id="GFY10194.1"/>
    </source>
</evidence>
<comment type="caution">
    <text evidence="2">The sequence shown here is derived from an EMBL/GenBank/DDBJ whole genome shotgun (WGS) entry which is preliminary data.</text>
</comment>